<keyword evidence="1" id="KW-1133">Transmembrane helix</keyword>
<dbReference type="STRING" id="1317122.ATO12_02480"/>
<keyword evidence="3" id="KW-1185">Reference proteome</keyword>
<feature type="transmembrane region" description="Helical" evidence="1">
    <location>
        <begin position="36"/>
        <end position="54"/>
    </location>
</feature>
<feature type="transmembrane region" description="Helical" evidence="1">
    <location>
        <begin position="6"/>
        <end position="24"/>
    </location>
</feature>
<evidence type="ECO:0000256" key="1">
    <source>
        <dbReference type="SAM" id="Phobius"/>
    </source>
</evidence>
<dbReference type="EMBL" id="AQRA01000001">
    <property type="protein sequence ID" value="EZH75675.1"/>
    <property type="molecule type" value="Genomic_DNA"/>
</dbReference>
<protein>
    <recommendedName>
        <fullName evidence="4">Histidine kinase N-terminal 7TM region domain-containing protein</fullName>
    </recommendedName>
</protein>
<reference evidence="2 3" key="1">
    <citation type="submission" date="2014-04" db="EMBL/GenBank/DDBJ databases">
        <title>Aquimarina sp. 22II-S11-z7 Genome Sequencing.</title>
        <authorList>
            <person name="Lai Q."/>
        </authorList>
    </citation>
    <scope>NUCLEOTIDE SEQUENCE [LARGE SCALE GENOMIC DNA]</scope>
    <source>
        <strain evidence="2 3">22II-S11-z7</strain>
    </source>
</reference>
<evidence type="ECO:0000313" key="3">
    <source>
        <dbReference type="Proteomes" id="UP000023541"/>
    </source>
</evidence>
<feature type="transmembrane region" description="Helical" evidence="1">
    <location>
        <begin position="74"/>
        <end position="91"/>
    </location>
</feature>
<feature type="transmembrane region" description="Helical" evidence="1">
    <location>
        <begin position="98"/>
        <end position="117"/>
    </location>
</feature>
<sequence length="163" mass="19581">MDLIVDFFLIVGIILNLFVLIGLIRLKQKKLSQKILILFWVFVLVNILHSYSALHNIRGLNRITFIFEDGSRFILAPLIYLYFKSLFFKHTDFVKKNLAHFIPFLVYFIIYTIPRFVNIFTEPDTFTHLYTIYKYVNLALVKDLFFIFYCVLSLKLFYRVKKQ</sequence>
<accession>A0A023C095</accession>
<proteinExistence type="predicted"/>
<evidence type="ECO:0008006" key="4">
    <source>
        <dbReference type="Google" id="ProtNLM"/>
    </source>
</evidence>
<organism evidence="2 3">
    <name type="scientific">Aquimarina atlantica</name>
    <dbReference type="NCBI Taxonomy" id="1317122"/>
    <lineage>
        <taxon>Bacteria</taxon>
        <taxon>Pseudomonadati</taxon>
        <taxon>Bacteroidota</taxon>
        <taxon>Flavobacteriia</taxon>
        <taxon>Flavobacteriales</taxon>
        <taxon>Flavobacteriaceae</taxon>
        <taxon>Aquimarina</taxon>
    </lineage>
</organism>
<gene>
    <name evidence="2" type="ORF">ATO12_02480</name>
</gene>
<keyword evidence="1" id="KW-0812">Transmembrane</keyword>
<dbReference type="Proteomes" id="UP000023541">
    <property type="component" value="Unassembled WGS sequence"/>
</dbReference>
<comment type="caution">
    <text evidence="2">The sequence shown here is derived from an EMBL/GenBank/DDBJ whole genome shotgun (WGS) entry which is preliminary data.</text>
</comment>
<evidence type="ECO:0000313" key="2">
    <source>
        <dbReference type="EMBL" id="EZH75675.1"/>
    </source>
</evidence>
<keyword evidence="1" id="KW-0472">Membrane</keyword>
<dbReference type="AlphaFoldDB" id="A0A023C095"/>
<name>A0A023C095_9FLAO</name>
<feature type="transmembrane region" description="Helical" evidence="1">
    <location>
        <begin position="137"/>
        <end position="158"/>
    </location>
</feature>